<dbReference type="Proteomes" id="UP000281028">
    <property type="component" value="Unassembled WGS sequence"/>
</dbReference>
<keyword evidence="2" id="KW-1185">Reference proteome</keyword>
<comment type="caution">
    <text evidence="1">The sequence shown here is derived from an EMBL/GenBank/DDBJ whole genome shotgun (WGS) entry which is preliminary data.</text>
</comment>
<reference evidence="1" key="1">
    <citation type="submission" date="2020-05" db="EMBL/GenBank/DDBJ databases">
        <title>Chitinophaga laudate sp. nov., isolated from a tropical peat swamp.</title>
        <authorList>
            <person name="Goh C.B.S."/>
            <person name="Lee M.S."/>
            <person name="Parimannan S."/>
            <person name="Pasbakhsh P."/>
            <person name="Yule C.M."/>
            <person name="Rajandas H."/>
            <person name="Loke S."/>
            <person name="Croft L."/>
            <person name="Tan J.B.L."/>
        </authorList>
    </citation>
    <scope>NUCLEOTIDE SEQUENCE</scope>
    <source>
        <strain evidence="1">Mgbs1</strain>
    </source>
</reference>
<dbReference type="Pfam" id="PF03729">
    <property type="entry name" value="DUF308"/>
    <property type="match status" value="2"/>
</dbReference>
<gene>
    <name evidence="1" type="ORF">ECE50_009765</name>
</gene>
<name>A0A433WJK6_9BACT</name>
<dbReference type="InterPro" id="IPR005325">
    <property type="entry name" value="DUF308_memb"/>
</dbReference>
<sequence>MGQILSAIRNNVKYWWLYLLNGIIFLIAGFIVFRNPFSSYVLLSIFFSVTLFITGIMEIAFAAGNRKQMYGWGWSLASGIIDVIIGFILMIYPAISMAVIPLFLGFWFMFKGISLIVFAIQLNTDKIPNWGWVLLGGILLIILSVVILDNPALGAATILGLMAASFWITGILSIMYAFRLKHVKKIFKSVEEKF</sequence>
<dbReference type="OrthoDB" id="7059775at2"/>
<accession>A0A433WJK6</accession>
<dbReference type="EMBL" id="RIAR02000001">
    <property type="protein sequence ID" value="NSL87117.1"/>
    <property type="molecule type" value="Genomic_DNA"/>
</dbReference>
<protein>
    <submittedName>
        <fullName evidence="1">HdeD family acid-resistance protein</fullName>
    </submittedName>
</protein>
<organism evidence="1 2">
    <name type="scientific">Chitinophaga solisilvae</name>
    <dbReference type="NCBI Taxonomy" id="1233460"/>
    <lineage>
        <taxon>Bacteria</taxon>
        <taxon>Pseudomonadati</taxon>
        <taxon>Bacteroidota</taxon>
        <taxon>Chitinophagia</taxon>
        <taxon>Chitinophagales</taxon>
        <taxon>Chitinophagaceae</taxon>
        <taxon>Chitinophaga</taxon>
    </lineage>
</organism>
<dbReference type="GO" id="GO:0005886">
    <property type="term" value="C:plasma membrane"/>
    <property type="evidence" value="ECO:0007669"/>
    <property type="project" value="TreeGrafter"/>
</dbReference>
<dbReference type="PANTHER" id="PTHR34989">
    <property type="entry name" value="PROTEIN HDED"/>
    <property type="match status" value="1"/>
</dbReference>
<evidence type="ECO:0000313" key="2">
    <source>
        <dbReference type="Proteomes" id="UP000281028"/>
    </source>
</evidence>
<evidence type="ECO:0000313" key="1">
    <source>
        <dbReference type="EMBL" id="NSL87117.1"/>
    </source>
</evidence>
<proteinExistence type="predicted"/>
<dbReference type="AlphaFoldDB" id="A0A433WJK6"/>
<dbReference type="InterPro" id="IPR052712">
    <property type="entry name" value="Acid_resist_chaperone_HdeD"/>
</dbReference>
<dbReference type="RefSeq" id="WP_127037419.1">
    <property type="nucleotide sequence ID" value="NZ_JAABOK010000004.1"/>
</dbReference>
<dbReference type="PANTHER" id="PTHR34989:SF1">
    <property type="entry name" value="PROTEIN HDED"/>
    <property type="match status" value="1"/>
</dbReference>